<evidence type="ECO:0000256" key="4">
    <source>
        <dbReference type="PROSITE-ProRule" id="PRU00510"/>
    </source>
</evidence>
<dbReference type="PANTHER" id="PTHR33823">
    <property type="entry name" value="RNA POLYMERASE-BINDING TRANSCRIPTION FACTOR DKSA-RELATED"/>
    <property type="match status" value="1"/>
</dbReference>
<comment type="caution">
    <text evidence="6">The sequence shown here is derived from an EMBL/GenBank/DDBJ whole genome shotgun (WGS) entry which is preliminary data.</text>
</comment>
<accession>A0ABQ3RXF7</accession>
<evidence type="ECO:0000313" key="7">
    <source>
        <dbReference type="Proteomes" id="UP000649259"/>
    </source>
</evidence>
<feature type="zinc finger region" description="dksA C4-type" evidence="4">
    <location>
        <begin position="79"/>
        <end position="103"/>
    </location>
</feature>
<dbReference type="SUPFAM" id="SSF57716">
    <property type="entry name" value="Glucocorticoid receptor-like (DNA-binding domain)"/>
    <property type="match status" value="1"/>
</dbReference>
<keyword evidence="1" id="KW-0479">Metal-binding</keyword>
<evidence type="ECO:0000256" key="3">
    <source>
        <dbReference type="ARBA" id="ARBA00022833"/>
    </source>
</evidence>
<dbReference type="GeneID" id="91470088"/>
<dbReference type="PANTHER" id="PTHR33823:SF4">
    <property type="entry name" value="GENERAL STRESS PROTEIN 16O"/>
    <property type="match status" value="1"/>
</dbReference>
<gene>
    <name evidence="6" type="ORF">Saso_21880</name>
</gene>
<keyword evidence="7" id="KW-1185">Reference proteome</keyword>
<sequence>MSPDTPRTDTRRERLTAHEALQRLEQERASRLTQLRAIGEAGPAGEEQMMSTQKAVIRQVLAEVEAAVVRVRNGSYGICPACSGPIPVERLEILPYTRFCVPCRRDAV</sequence>
<dbReference type="Pfam" id="PF01258">
    <property type="entry name" value="zf-dskA_traR"/>
    <property type="match status" value="1"/>
</dbReference>
<evidence type="ECO:0000256" key="1">
    <source>
        <dbReference type="ARBA" id="ARBA00022723"/>
    </source>
</evidence>
<dbReference type="Gene3D" id="1.20.120.910">
    <property type="entry name" value="DksA, coiled-coil domain"/>
    <property type="match status" value="1"/>
</dbReference>
<proteinExistence type="predicted"/>
<organism evidence="6 7">
    <name type="scientific">Streptomyces asoensis</name>
    <dbReference type="NCBI Taxonomy" id="249586"/>
    <lineage>
        <taxon>Bacteria</taxon>
        <taxon>Bacillati</taxon>
        <taxon>Actinomycetota</taxon>
        <taxon>Actinomycetes</taxon>
        <taxon>Kitasatosporales</taxon>
        <taxon>Streptomycetaceae</taxon>
        <taxon>Streptomyces</taxon>
    </lineage>
</organism>
<dbReference type="PROSITE" id="PS51128">
    <property type="entry name" value="ZF_DKSA_2"/>
    <property type="match status" value="1"/>
</dbReference>
<dbReference type="EMBL" id="BNEB01000002">
    <property type="protein sequence ID" value="GHI60538.1"/>
    <property type="molecule type" value="Genomic_DNA"/>
</dbReference>
<feature type="domain" description="Zinc finger DksA/TraR C4-type" evidence="5">
    <location>
        <begin position="74"/>
        <end position="106"/>
    </location>
</feature>
<evidence type="ECO:0000313" key="6">
    <source>
        <dbReference type="EMBL" id="GHI60538.1"/>
    </source>
</evidence>
<reference evidence="7" key="1">
    <citation type="submission" date="2023-07" db="EMBL/GenBank/DDBJ databases">
        <title>Whole genome shotgun sequence of Streptomyces cacaoi subsp. asoensis NBRC 13813.</title>
        <authorList>
            <person name="Komaki H."/>
            <person name="Tamura T."/>
        </authorList>
    </citation>
    <scope>NUCLEOTIDE SEQUENCE [LARGE SCALE GENOMIC DNA]</scope>
    <source>
        <strain evidence="7">NBRC 13813</strain>
    </source>
</reference>
<evidence type="ECO:0000259" key="5">
    <source>
        <dbReference type="Pfam" id="PF01258"/>
    </source>
</evidence>
<dbReference type="Proteomes" id="UP000649259">
    <property type="component" value="Unassembled WGS sequence"/>
</dbReference>
<name>A0ABQ3RXF7_9ACTN</name>
<dbReference type="RefSeq" id="WP_189918955.1">
    <property type="nucleotide sequence ID" value="NZ_BMSI01000002.1"/>
</dbReference>
<dbReference type="InterPro" id="IPR000962">
    <property type="entry name" value="Znf_DskA_TraR"/>
</dbReference>
<keyword evidence="3" id="KW-0862">Zinc</keyword>
<evidence type="ECO:0000256" key="2">
    <source>
        <dbReference type="ARBA" id="ARBA00022771"/>
    </source>
</evidence>
<keyword evidence="2" id="KW-0863">Zinc-finger</keyword>
<protein>
    <submittedName>
        <fullName evidence="6">Molecular chaperone DnaK</fullName>
    </submittedName>
</protein>